<dbReference type="AlphaFoldDB" id="A0A0V0ZAI3"/>
<organism evidence="1 2">
    <name type="scientific">Trichinella patagoniensis</name>
    <dbReference type="NCBI Taxonomy" id="990121"/>
    <lineage>
        <taxon>Eukaryota</taxon>
        <taxon>Metazoa</taxon>
        <taxon>Ecdysozoa</taxon>
        <taxon>Nematoda</taxon>
        <taxon>Enoplea</taxon>
        <taxon>Dorylaimia</taxon>
        <taxon>Trichinellida</taxon>
        <taxon>Trichinellidae</taxon>
        <taxon>Trichinella</taxon>
    </lineage>
</organism>
<accession>A0A0V0ZAI3</accession>
<gene>
    <name evidence="1" type="ORF">T12_9593</name>
</gene>
<dbReference type="EMBL" id="JYDQ01000269">
    <property type="protein sequence ID" value="KRY09535.1"/>
    <property type="molecule type" value="Genomic_DNA"/>
</dbReference>
<sequence length="90" mass="10582">MKKLQKQYPALQIYATQMIYGISNYKKTYDSHQLHQMCVFVNIHRDRMQTLNVQFIAQQWSFSALSRHELATLIKRTSATLLIAQPCHVN</sequence>
<comment type="caution">
    <text evidence="1">The sequence shown here is derived from an EMBL/GenBank/DDBJ whole genome shotgun (WGS) entry which is preliminary data.</text>
</comment>
<proteinExistence type="predicted"/>
<evidence type="ECO:0000313" key="1">
    <source>
        <dbReference type="EMBL" id="KRY09535.1"/>
    </source>
</evidence>
<reference evidence="1 2" key="1">
    <citation type="submission" date="2015-01" db="EMBL/GenBank/DDBJ databases">
        <title>Evolution of Trichinella species and genotypes.</title>
        <authorList>
            <person name="Korhonen P.K."/>
            <person name="Edoardo P."/>
            <person name="Giuseppe L.R."/>
            <person name="Gasser R.B."/>
        </authorList>
    </citation>
    <scope>NUCLEOTIDE SEQUENCE [LARGE SCALE GENOMIC DNA]</scope>
    <source>
        <strain evidence="1">ISS2496</strain>
    </source>
</reference>
<protein>
    <submittedName>
        <fullName evidence="1">Uncharacterized protein</fullName>
    </submittedName>
</protein>
<name>A0A0V0ZAI3_9BILA</name>
<dbReference type="OrthoDB" id="5930552at2759"/>
<dbReference type="Proteomes" id="UP000054783">
    <property type="component" value="Unassembled WGS sequence"/>
</dbReference>
<keyword evidence="2" id="KW-1185">Reference proteome</keyword>
<evidence type="ECO:0000313" key="2">
    <source>
        <dbReference type="Proteomes" id="UP000054783"/>
    </source>
</evidence>